<evidence type="ECO:0000256" key="4">
    <source>
        <dbReference type="ARBA" id="ARBA00005056"/>
    </source>
</evidence>
<comment type="pathway">
    <text evidence="2">Amino-acid biosynthesis; L-lysine biosynthesis via DAP pathway; (S)-tetrahydrodipicolinate from L-aspartate: step 1/4.</text>
</comment>
<dbReference type="FunFam" id="3.40.50.720:FF:000083">
    <property type="entry name" value="Bifunctional aspartokinase/homoserine dehydrogenase"/>
    <property type="match status" value="1"/>
</dbReference>
<dbReference type="Gene3D" id="3.30.70.260">
    <property type="match status" value="1"/>
</dbReference>
<dbReference type="GO" id="GO:0009086">
    <property type="term" value="P:methionine biosynthetic process"/>
    <property type="evidence" value="ECO:0007669"/>
    <property type="project" value="UniProtKB-KW"/>
</dbReference>
<dbReference type="FunFam" id="3.30.2130.10:FF:000001">
    <property type="entry name" value="Bifunctional aspartokinase/homoserine dehydrogenase"/>
    <property type="match status" value="1"/>
</dbReference>
<comment type="catalytic activity">
    <reaction evidence="26">
        <text>L-homoserine + NADP(+) = L-aspartate 4-semialdehyde + NADPH + H(+)</text>
        <dbReference type="Rhea" id="RHEA:15761"/>
        <dbReference type="ChEBI" id="CHEBI:15378"/>
        <dbReference type="ChEBI" id="CHEBI:57476"/>
        <dbReference type="ChEBI" id="CHEBI:57783"/>
        <dbReference type="ChEBI" id="CHEBI:58349"/>
        <dbReference type="ChEBI" id="CHEBI:537519"/>
        <dbReference type="EC" id="1.1.1.3"/>
    </reaction>
    <physiologicalReaction direction="right-to-left" evidence="26">
        <dbReference type="Rhea" id="RHEA:15763"/>
    </physiologicalReaction>
</comment>
<dbReference type="SUPFAM" id="SSF51735">
    <property type="entry name" value="NAD(P)-binding Rossmann-fold domains"/>
    <property type="match status" value="1"/>
</dbReference>
<dbReference type="GO" id="GO:0005524">
    <property type="term" value="F:ATP binding"/>
    <property type="evidence" value="ECO:0007669"/>
    <property type="project" value="UniProtKB-KW"/>
</dbReference>
<evidence type="ECO:0000256" key="18">
    <source>
        <dbReference type="ARBA" id="ARBA00023002"/>
    </source>
</evidence>
<dbReference type="SUPFAM" id="SSF55347">
    <property type="entry name" value="Glyceraldehyde-3-phosphate dehydrogenase-like, C-terminal domain"/>
    <property type="match status" value="1"/>
</dbReference>
<evidence type="ECO:0000256" key="2">
    <source>
        <dbReference type="ARBA" id="ARBA00004766"/>
    </source>
</evidence>
<dbReference type="InterPro" id="IPR036291">
    <property type="entry name" value="NAD(P)-bd_dom_sf"/>
</dbReference>
<evidence type="ECO:0000256" key="20">
    <source>
        <dbReference type="ARBA" id="ARBA00023053"/>
    </source>
</evidence>
<evidence type="ECO:0000256" key="19">
    <source>
        <dbReference type="ARBA" id="ARBA00023027"/>
    </source>
</evidence>
<evidence type="ECO:0000313" key="29">
    <source>
        <dbReference type="EMBL" id="MCA6078222.1"/>
    </source>
</evidence>
<comment type="pathway">
    <text evidence="6">Amino-acid biosynthesis; L-threonine biosynthesis; L-threonine from L-aspartate: step 1/5.</text>
</comment>
<dbReference type="InterPro" id="IPR001342">
    <property type="entry name" value="HDH_cat"/>
</dbReference>
<dbReference type="Gene3D" id="3.30.360.10">
    <property type="entry name" value="Dihydrodipicolinate Reductase, domain 2"/>
    <property type="match status" value="1"/>
</dbReference>
<evidence type="ECO:0000256" key="6">
    <source>
        <dbReference type="ARBA" id="ARBA00005139"/>
    </source>
</evidence>
<dbReference type="InterPro" id="IPR049638">
    <property type="entry name" value="AK-HD"/>
</dbReference>
<dbReference type="InterPro" id="IPR001048">
    <property type="entry name" value="Asp/Glu/Uridylate_kinase"/>
</dbReference>
<dbReference type="Pfam" id="PF03447">
    <property type="entry name" value="NAD_binding_3"/>
    <property type="match status" value="1"/>
</dbReference>
<dbReference type="RefSeq" id="WP_225699076.1">
    <property type="nucleotide sequence ID" value="NZ_JAIXNE010000005.1"/>
</dbReference>
<keyword evidence="14" id="KW-0547">Nucleotide-binding</keyword>
<evidence type="ECO:0000256" key="12">
    <source>
        <dbReference type="ARBA" id="ARBA00022697"/>
    </source>
</evidence>
<protein>
    <submittedName>
        <fullName evidence="29">Bifunctional aspartate kinase/homoserine dehydrogenase I</fullName>
        <ecNumber evidence="29">1.1.1.3</ecNumber>
        <ecNumber evidence="29">2.7.2.4</ecNumber>
    </submittedName>
</protein>
<dbReference type="EC" id="2.7.2.4" evidence="29"/>
<dbReference type="NCBIfam" id="TIGR00657">
    <property type="entry name" value="asp_kinases"/>
    <property type="match status" value="1"/>
</dbReference>
<dbReference type="FunFam" id="3.30.360.10:FF:000006">
    <property type="entry name" value="Bifunctional aspartokinase/homoserine dehydrogenase"/>
    <property type="match status" value="1"/>
</dbReference>
<evidence type="ECO:0000256" key="24">
    <source>
        <dbReference type="ARBA" id="ARBA00044938"/>
    </source>
</evidence>
<evidence type="ECO:0000256" key="8">
    <source>
        <dbReference type="ARBA" id="ARBA00010046"/>
    </source>
</evidence>
<comment type="subunit">
    <text evidence="9">Homotetramer.</text>
</comment>
<dbReference type="PROSITE" id="PS00324">
    <property type="entry name" value="ASPARTOKINASE"/>
    <property type="match status" value="1"/>
</dbReference>
<dbReference type="SUPFAM" id="SSF55021">
    <property type="entry name" value="ACT-like"/>
    <property type="match status" value="2"/>
</dbReference>
<dbReference type="Gene3D" id="1.20.120.1320">
    <property type="entry name" value="Aspartokinase, catalytic domain"/>
    <property type="match status" value="1"/>
</dbReference>
<dbReference type="InterPro" id="IPR042199">
    <property type="entry name" value="AsparK_Bifunc_asparK/hSer_DH"/>
</dbReference>
<dbReference type="Pfam" id="PF00696">
    <property type="entry name" value="AA_kinase"/>
    <property type="match status" value="1"/>
</dbReference>
<keyword evidence="23" id="KW-0511">Multifunctional enzyme</keyword>
<dbReference type="EMBL" id="JAIXNE010000005">
    <property type="protein sequence ID" value="MCA6078222.1"/>
    <property type="molecule type" value="Genomic_DNA"/>
</dbReference>
<evidence type="ECO:0000256" key="10">
    <source>
        <dbReference type="ARBA" id="ARBA00022605"/>
    </source>
</evidence>
<keyword evidence="22" id="KW-0486">Methionine biosynthesis</keyword>
<name>A0A9X1HWS7_9BACT</name>
<evidence type="ECO:0000256" key="22">
    <source>
        <dbReference type="ARBA" id="ARBA00023167"/>
    </source>
</evidence>
<evidence type="ECO:0000256" key="5">
    <source>
        <dbReference type="ARBA" id="ARBA00005062"/>
    </source>
</evidence>
<evidence type="ECO:0000256" key="9">
    <source>
        <dbReference type="ARBA" id="ARBA00011881"/>
    </source>
</evidence>
<dbReference type="InterPro" id="IPR036393">
    <property type="entry name" value="AceGlu_kinase-like_sf"/>
</dbReference>
<comment type="caution">
    <text evidence="29">The sequence shown here is derived from an EMBL/GenBank/DDBJ whole genome shotgun (WGS) entry which is preliminary data.</text>
</comment>
<proteinExistence type="inferred from homology"/>
<keyword evidence="15 29" id="KW-0418">Kinase</keyword>
<keyword evidence="20" id="KW-0915">Sodium</keyword>
<evidence type="ECO:0000256" key="26">
    <source>
        <dbReference type="ARBA" id="ARBA00048841"/>
    </source>
</evidence>
<reference evidence="29" key="1">
    <citation type="submission" date="2021-09" db="EMBL/GenBank/DDBJ databases">
        <title>Fulvivirga sp. isolated from coastal sediment.</title>
        <authorList>
            <person name="Yu H."/>
        </authorList>
    </citation>
    <scope>NUCLEOTIDE SEQUENCE</scope>
    <source>
        <strain evidence="29">1062</strain>
    </source>
</reference>
<dbReference type="InterPro" id="IPR018042">
    <property type="entry name" value="Aspartate_kinase_CS"/>
</dbReference>
<evidence type="ECO:0000256" key="1">
    <source>
        <dbReference type="ARBA" id="ARBA00001920"/>
    </source>
</evidence>
<comment type="pathway">
    <text evidence="3">Amino-acid biosynthesis; L-methionine biosynthesis via de novo pathway; L-homoserine from L-aspartate: step 1/3.</text>
</comment>
<evidence type="ECO:0000259" key="28">
    <source>
        <dbReference type="PROSITE" id="PS51671"/>
    </source>
</evidence>
<comment type="pathway">
    <text evidence="4">Amino-acid biosynthesis; L-threonine biosynthesis; L-threonine from L-aspartate: step 3/5.</text>
</comment>
<comment type="similarity">
    <text evidence="7">In the C-terminal section; belongs to the homoserine dehydrogenase family.</text>
</comment>
<dbReference type="PIRSF" id="PIRSF000727">
    <property type="entry name" value="ThrA"/>
    <property type="match status" value="1"/>
</dbReference>
<keyword evidence="12" id="KW-0791">Threonine biosynthesis</keyword>
<dbReference type="Pfam" id="PF00742">
    <property type="entry name" value="Homoserine_dh"/>
    <property type="match status" value="1"/>
</dbReference>
<dbReference type="PANTHER" id="PTHR43070:SF5">
    <property type="entry name" value="HOMOSERINE DEHYDROGENASE"/>
    <property type="match status" value="1"/>
</dbReference>
<dbReference type="Pfam" id="PF22468">
    <property type="entry name" value="ACT_9"/>
    <property type="match status" value="2"/>
</dbReference>
<evidence type="ECO:0000256" key="13">
    <source>
        <dbReference type="ARBA" id="ARBA00022723"/>
    </source>
</evidence>
<dbReference type="PROSITE" id="PS51671">
    <property type="entry name" value="ACT"/>
    <property type="match status" value="1"/>
</dbReference>
<evidence type="ECO:0000256" key="11">
    <source>
        <dbReference type="ARBA" id="ARBA00022679"/>
    </source>
</evidence>
<dbReference type="SUPFAM" id="SSF53633">
    <property type="entry name" value="Carbamate kinase-like"/>
    <property type="match status" value="1"/>
</dbReference>
<dbReference type="EC" id="1.1.1.3" evidence="29"/>
<dbReference type="GO" id="GO:0046872">
    <property type="term" value="F:metal ion binding"/>
    <property type="evidence" value="ECO:0007669"/>
    <property type="project" value="UniProtKB-KW"/>
</dbReference>
<evidence type="ECO:0000256" key="25">
    <source>
        <dbReference type="ARBA" id="ARBA00048561"/>
    </source>
</evidence>
<dbReference type="InterPro" id="IPR005106">
    <property type="entry name" value="Asp/hSer_DH_NAD-bd"/>
</dbReference>
<dbReference type="InterPro" id="IPR054352">
    <property type="entry name" value="ACT_Aspartokinase"/>
</dbReference>
<evidence type="ECO:0000256" key="3">
    <source>
        <dbReference type="ARBA" id="ARBA00004986"/>
    </source>
</evidence>
<keyword evidence="13" id="KW-0479">Metal-binding</keyword>
<evidence type="ECO:0000256" key="16">
    <source>
        <dbReference type="ARBA" id="ARBA00022840"/>
    </source>
</evidence>
<feature type="domain" description="ACT" evidence="28">
    <location>
        <begin position="401"/>
        <end position="479"/>
    </location>
</feature>
<keyword evidence="16" id="KW-0067">ATP-binding</keyword>
<dbReference type="GO" id="GO:0009089">
    <property type="term" value="P:lysine biosynthetic process via diaminopimelate"/>
    <property type="evidence" value="ECO:0007669"/>
    <property type="project" value="UniProtKB-ARBA"/>
</dbReference>
<accession>A0A9X1HWS7</accession>
<dbReference type="InterPro" id="IPR019811">
    <property type="entry name" value="HDH_CS"/>
</dbReference>
<organism evidence="29 30">
    <name type="scientific">Fulvivirga sedimenti</name>
    <dbReference type="NCBI Taxonomy" id="2879465"/>
    <lineage>
        <taxon>Bacteria</taxon>
        <taxon>Pseudomonadati</taxon>
        <taxon>Bacteroidota</taxon>
        <taxon>Cytophagia</taxon>
        <taxon>Cytophagales</taxon>
        <taxon>Fulvivirgaceae</taxon>
        <taxon>Fulvivirga</taxon>
    </lineage>
</organism>
<comment type="cofactor">
    <cofactor evidence="1">
        <name>a metal cation</name>
        <dbReference type="ChEBI" id="CHEBI:25213"/>
    </cofactor>
</comment>
<evidence type="ECO:0000313" key="30">
    <source>
        <dbReference type="Proteomes" id="UP001139409"/>
    </source>
</evidence>
<sequence length="817" mass="90417">MQVLKFGGTSVATPKNIELIRKILDEKTANSPVVVVVSAFGGITTLLLECGKQAAGGDENYSKPLAEITQRHIQMVKSLIGLKNQGKTLSKIRILLNELEDIYRGIYLIRELSPKTIDRILSFGEIASSTIINDAFQDKGYNCRLANCQELIKTNSQYTRAQLKKEETYKRIRKHFRESEASVTFAPGFIGSDDEGNTTTLGRGGSDFTAAIFAAALKVKQLEIWTDVSGMMTADPRIVRSAYVIRQITYEEAMELSHFGAKVIYPPTIQPVMEHDIPVLIKNTFHKDDPGTIITRDVPAGEDRLIRGLSSISNIALLNFSGSGMIGVPEYSHRFFKALSAASVNVILITQASSEHSICVGISMDDAKNARQAIESEFQVELHASRIDPLLIEENLSIVALVGSSMKEQVGVSGKMFSTLGQNGVNIKAIAQGSSEKNISVVIESNEVKKALNSLHESFFLSDKKKLNLFIIGVGNVGKAFLSQIKKQRSYLSKYHHVDLCVAALANSKKMYFESSGISLSNWERDLKEKGSKMNLKKFLEEMDTMNLRNSIFIDNTADEMIANCYEDVLKMSISVVTPNKIACTQSIEKFISLKKTGLRYKSKFLYETNVGAGLPVISTLSDLIKSGDEINRIEAVLSGSLNFIFNNYNGERPFAEIVKQAMSEGYTEPDPRIDLSGIDVKRKILILIRESVINMEMEDITTIGFIPETCMNAPTVDAFLSSLLDHEDHFRALYQKADKSGKKLKYVASFNKGKAETGIRMIERGHPFYQLEGKDNIVTFNTRRYPEQPLVIKGAGAGADVTASGIFADIMRIANS</sequence>
<dbReference type="Gene3D" id="3.30.2130.10">
    <property type="entry name" value="VC0802-like"/>
    <property type="match status" value="1"/>
</dbReference>
<dbReference type="GO" id="GO:0050661">
    <property type="term" value="F:NADP binding"/>
    <property type="evidence" value="ECO:0007669"/>
    <property type="project" value="InterPro"/>
</dbReference>
<comment type="catalytic activity">
    <reaction evidence="27">
        <text>L-homoserine + NAD(+) = L-aspartate 4-semialdehyde + NADH + H(+)</text>
        <dbReference type="Rhea" id="RHEA:15757"/>
        <dbReference type="ChEBI" id="CHEBI:15378"/>
        <dbReference type="ChEBI" id="CHEBI:57476"/>
        <dbReference type="ChEBI" id="CHEBI:57540"/>
        <dbReference type="ChEBI" id="CHEBI:57945"/>
        <dbReference type="ChEBI" id="CHEBI:537519"/>
        <dbReference type="EC" id="1.1.1.3"/>
    </reaction>
    <physiologicalReaction direction="right-to-left" evidence="27">
        <dbReference type="Rhea" id="RHEA:15759"/>
    </physiologicalReaction>
</comment>
<gene>
    <name evidence="29" type="primary">thrA</name>
    <name evidence="29" type="ORF">LDX50_25345</name>
</gene>
<comment type="similarity">
    <text evidence="8">In the N-terminal section; belongs to the aspartokinase family.</text>
</comment>
<keyword evidence="10" id="KW-0028">Amino-acid biosynthesis</keyword>
<keyword evidence="17" id="KW-0521">NADP</keyword>
<keyword evidence="30" id="KW-1185">Reference proteome</keyword>
<dbReference type="PANTHER" id="PTHR43070">
    <property type="match status" value="1"/>
</dbReference>
<dbReference type="Gene3D" id="3.40.1160.10">
    <property type="entry name" value="Acetylglutamate kinase-like"/>
    <property type="match status" value="1"/>
</dbReference>
<dbReference type="Proteomes" id="UP001139409">
    <property type="component" value="Unassembled WGS sequence"/>
</dbReference>
<evidence type="ECO:0000256" key="17">
    <source>
        <dbReference type="ARBA" id="ARBA00022857"/>
    </source>
</evidence>
<evidence type="ECO:0000256" key="21">
    <source>
        <dbReference type="ARBA" id="ARBA00023154"/>
    </source>
</evidence>
<dbReference type="Gene3D" id="3.40.50.720">
    <property type="entry name" value="NAD(P)-binding Rossmann-like Domain"/>
    <property type="match status" value="1"/>
</dbReference>
<dbReference type="GO" id="GO:0004072">
    <property type="term" value="F:aspartate kinase activity"/>
    <property type="evidence" value="ECO:0007669"/>
    <property type="project" value="UniProtKB-EC"/>
</dbReference>
<evidence type="ECO:0000256" key="23">
    <source>
        <dbReference type="ARBA" id="ARBA00023268"/>
    </source>
</evidence>
<evidence type="ECO:0000256" key="15">
    <source>
        <dbReference type="ARBA" id="ARBA00022777"/>
    </source>
</evidence>
<keyword evidence="19" id="KW-0520">NAD</keyword>
<dbReference type="InterPro" id="IPR002912">
    <property type="entry name" value="ACT_dom"/>
</dbReference>
<dbReference type="CDD" id="cd04922">
    <property type="entry name" value="ACT_AKi-HSDH-ThrA_2"/>
    <property type="match status" value="1"/>
</dbReference>
<evidence type="ECO:0000256" key="14">
    <source>
        <dbReference type="ARBA" id="ARBA00022741"/>
    </source>
</evidence>
<keyword evidence="11 29" id="KW-0808">Transferase</keyword>
<comment type="function">
    <text evidence="24">Bifunctional aspartate kinase and homoserine dehydrogenase that catalyzes the first and the third steps toward the synthesis of lysine, methionine and threonine from aspartate.</text>
</comment>
<dbReference type="GO" id="GO:0004412">
    <property type="term" value="F:homoserine dehydrogenase activity"/>
    <property type="evidence" value="ECO:0007669"/>
    <property type="project" value="UniProtKB-EC"/>
</dbReference>
<dbReference type="AlphaFoldDB" id="A0A9X1HWS7"/>
<keyword evidence="18 29" id="KW-0560">Oxidoreductase</keyword>
<dbReference type="CDD" id="cd04243">
    <property type="entry name" value="AAK_AK-HSDH-like"/>
    <property type="match status" value="1"/>
</dbReference>
<dbReference type="GO" id="GO:0009088">
    <property type="term" value="P:threonine biosynthetic process"/>
    <property type="evidence" value="ECO:0007669"/>
    <property type="project" value="UniProtKB-KW"/>
</dbReference>
<comment type="pathway">
    <text evidence="5">Amino-acid biosynthesis; L-methionine biosynthesis via de novo pathway; L-homoserine from L-aspartate: step 3/3.</text>
</comment>
<evidence type="ECO:0000256" key="27">
    <source>
        <dbReference type="ARBA" id="ARBA00049031"/>
    </source>
</evidence>
<dbReference type="GO" id="GO:0009090">
    <property type="term" value="P:homoserine biosynthetic process"/>
    <property type="evidence" value="ECO:0007669"/>
    <property type="project" value="UniProtKB-ARBA"/>
</dbReference>
<dbReference type="NCBIfam" id="NF006959">
    <property type="entry name" value="PRK09436.1"/>
    <property type="match status" value="1"/>
</dbReference>
<evidence type="ECO:0000256" key="7">
    <source>
        <dbReference type="ARBA" id="ARBA00007952"/>
    </source>
</evidence>
<dbReference type="InterPro" id="IPR045865">
    <property type="entry name" value="ACT-like_dom_sf"/>
</dbReference>
<dbReference type="InterPro" id="IPR001341">
    <property type="entry name" value="Asp_kinase"/>
</dbReference>
<comment type="catalytic activity">
    <reaction evidence="25">
        <text>L-aspartate + ATP = 4-phospho-L-aspartate + ADP</text>
        <dbReference type="Rhea" id="RHEA:23776"/>
        <dbReference type="ChEBI" id="CHEBI:29991"/>
        <dbReference type="ChEBI" id="CHEBI:30616"/>
        <dbReference type="ChEBI" id="CHEBI:57535"/>
        <dbReference type="ChEBI" id="CHEBI:456216"/>
        <dbReference type="EC" id="2.7.2.4"/>
    </reaction>
    <physiologicalReaction direction="left-to-right" evidence="25">
        <dbReference type="Rhea" id="RHEA:23777"/>
    </physiologicalReaction>
</comment>
<keyword evidence="21" id="KW-0457">Lysine biosynthesis</keyword>
<dbReference type="PROSITE" id="PS01042">
    <property type="entry name" value="HOMOSER_DHGENASE"/>
    <property type="match status" value="1"/>
</dbReference>
<dbReference type="InterPro" id="IPR011147">
    <property type="entry name" value="Bifunc_Aspkin/hSer_DH"/>
</dbReference>
<dbReference type="CDD" id="cd04921">
    <property type="entry name" value="ACT_AKi-HSDH-ThrA-like_1"/>
    <property type="match status" value="1"/>
</dbReference>